<dbReference type="PANTHER" id="PTHR23419:SF8">
    <property type="entry name" value="FI09726P"/>
    <property type="match status" value="1"/>
</dbReference>
<accession>A0A1Y5SP50</accession>
<dbReference type="GO" id="GO:0010038">
    <property type="term" value="P:response to metal ion"/>
    <property type="evidence" value="ECO:0007669"/>
    <property type="project" value="InterPro"/>
</dbReference>
<comment type="similarity">
    <text evidence="1">Belongs to the CutA family.</text>
</comment>
<proteinExistence type="inferred from homology"/>
<dbReference type="Proteomes" id="UP000193200">
    <property type="component" value="Unassembled WGS sequence"/>
</dbReference>
<dbReference type="InParanoid" id="A0A1Y5SP50"/>
<evidence type="ECO:0000313" key="2">
    <source>
        <dbReference type="EMBL" id="SLN45185.1"/>
    </source>
</evidence>
<dbReference type="SUPFAM" id="SSF54913">
    <property type="entry name" value="GlnB-like"/>
    <property type="match status" value="1"/>
</dbReference>
<dbReference type="EMBL" id="FWFR01000001">
    <property type="protein sequence ID" value="SLN45185.1"/>
    <property type="molecule type" value="Genomic_DNA"/>
</dbReference>
<reference evidence="2 3" key="1">
    <citation type="submission" date="2017-03" db="EMBL/GenBank/DDBJ databases">
        <authorList>
            <person name="Afonso C.L."/>
            <person name="Miller P.J."/>
            <person name="Scott M.A."/>
            <person name="Spackman E."/>
            <person name="Goraichik I."/>
            <person name="Dimitrov K.M."/>
            <person name="Suarez D.L."/>
            <person name="Swayne D.E."/>
        </authorList>
    </citation>
    <scope>NUCLEOTIDE SEQUENCE [LARGE SCALE GENOMIC DNA]</scope>
    <source>
        <strain evidence="2 3">CECT 7691</strain>
    </source>
</reference>
<keyword evidence="3" id="KW-1185">Reference proteome</keyword>
<gene>
    <name evidence="2" type="primary">cutA</name>
    <name evidence="2" type="ORF">OCH7691_01933</name>
</gene>
<name>A0A1Y5SP50_9PROT</name>
<dbReference type="FunCoup" id="A0A1Y5SP50">
    <property type="interactions" value="184"/>
</dbReference>
<protein>
    <submittedName>
        <fullName evidence="2">Divalent-cation tolerance protein CutA</fullName>
    </submittedName>
</protein>
<dbReference type="AlphaFoldDB" id="A0A1Y5SP50"/>
<organism evidence="2 3">
    <name type="scientific">Oceanibacterium hippocampi</name>
    <dbReference type="NCBI Taxonomy" id="745714"/>
    <lineage>
        <taxon>Bacteria</taxon>
        <taxon>Pseudomonadati</taxon>
        <taxon>Pseudomonadota</taxon>
        <taxon>Alphaproteobacteria</taxon>
        <taxon>Sneathiellales</taxon>
        <taxon>Sneathiellaceae</taxon>
        <taxon>Oceanibacterium</taxon>
    </lineage>
</organism>
<dbReference type="Pfam" id="PF03091">
    <property type="entry name" value="CutA1"/>
    <property type="match status" value="1"/>
</dbReference>
<evidence type="ECO:0000313" key="3">
    <source>
        <dbReference type="Proteomes" id="UP000193200"/>
    </source>
</evidence>
<sequence>MTEALRLLYVTTADAEEARSIGRAAVEAGLAACANVLPAMTSIYRWQGAVEEAGEAVLILKTRAALVAAATDLIRERHSYDLPCVVALPIVGGNRGFLDWIVAETGPRDAR</sequence>
<evidence type="ECO:0000256" key="1">
    <source>
        <dbReference type="ARBA" id="ARBA00010169"/>
    </source>
</evidence>
<dbReference type="RefSeq" id="WP_085883149.1">
    <property type="nucleotide sequence ID" value="NZ_FWFR01000001.1"/>
</dbReference>
<dbReference type="InterPro" id="IPR015867">
    <property type="entry name" value="N-reg_PII/ATP_PRibTrfase_C"/>
</dbReference>
<dbReference type="GO" id="GO:0005507">
    <property type="term" value="F:copper ion binding"/>
    <property type="evidence" value="ECO:0007669"/>
    <property type="project" value="TreeGrafter"/>
</dbReference>
<dbReference type="InterPro" id="IPR011322">
    <property type="entry name" value="N-reg_PII-like_a/b"/>
</dbReference>
<dbReference type="InterPro" id="IPR004323">
    <property type="entry name" value="Ion_tolerance_CutA"/>
</dbReference>
<dbReference type="PANTHER" id="PTHR23419">
    <property type="entry name" value="DIVALENT CATION TOLERANCE CUTA-RELATED"/>
    <property type="match status" value="1"/>
</dbReference>
<dbReference type="Gene3D" id="3.30.70.120">
    <property type="match status" value="1"/>
</dbReference>
<dbReference type="OrthoDB" id="37622at2"/>